<dbReference type="EMBL" id="CP001291">
    <property type="protein sequence ID" value="ACK73321.1"/>
    <property type="molecule type" value="Genomic_DNA"/>
</dbReference>
<dbReference type="KEGG" id="cyc:PCC7424_4968"/>
<evidence type="ECO:0000256" key="7">
    <source>
        <dbReference type="ARBA" id="ARBA00047899"/>
    </source>
</evidence>
<feature type="transmembrane region" description="Helical" evidence="11">
    <location>
        <begin position="350"/>
        <end position="380"/>
    </location>
</feature>
<dbReference type="GO" id="GO:0004674">
    <property type="term" value="F:protein serine/threonine kinase activity"/>
    <property type="evidence" value="ECO:0007669"/>
    <property type="project" value="UniProtKB-KW"/>
</dbReference>
<keyword evidence="5 13" id="KW-0418">Kinase</keyword>
<keyword evidence="2 13" id="KW-0723">Serine/threonine-protein kinase</keyword>
<evidence type="ECO:0000256" key="8">
    <source>
        <dbReference type="ARBA" id="ARBA00048679"/>
    </source>
</evidence>
<protein>
    <recommendedName>
        <fullName evidence="1">non-specific serine/threonine protein kinase</fullName>
        <ecNumber evidence="1">2.7.11.1</ecNumber>
    </recommendedName>
</protein>
<dbReference type="Pfam" id="PF00069">
    <property type="entry name" value="Pkinase"/>
    <property type="match status" value="1"/>
</dbReference>
<dbReference type="OrthoDB" id="437733at2"/>
<evidence type="ECO:0000259" key="12">
    <source>
        <dbReference type="PROSITE" id="PS50011"/>
    </source>
</evidence>
<evidence type="ECO:0000256" key="3">
    <source>
        <dbReference type="ARBA" id="ARBA00022679"/>
    </source>
</evidence>
<evidence type="ECO:0000256" key="4">
    <source>
        <dbReference type="ARBA" id="ARBA00022741"/>
    </source>
</evidence>
<feature type="region of interest" description="Disordered" evidence="10">
    <location>
        <begin position="301"/>
        <end position="332"/>
    </location>
</feature>
<organism evidence="13 14">
    <name type="scientific">Gloeothece citriformis (strain PCC 7424)</name>
    <name type="common">Cyanothece sp. (strain PCC 7424)</name>
    <dbReference type="NCBI Taxonomy" id="65393"/>
    <lineage>
        <taxon>Bacteria</taxon>
        <taxon>Bacillati</taxon>
        <taxon>Cyanobacteriota</taxon>
        <taxon>Cyanophyceae</taxon>
        <taxon>Oscillatoriophycideae</taxon>
        <taxon>Chroococcales</taxon>
        <taxon>Aphanothecaceae</taxon>
        <taxon>Gloeothece</taxon>
        <taxon>Gloeothece citriformis</taxon>
    </lineage>
</organism>
<dbReference type="PANTHER" id="PTHR24363">
    <property type="entry name" value="SERINE/THREONINE PROTEIN KINASE"/>
    <property type="match status" value="1"/>
</dbReference>
<evidence type="ECO:0000313" key="14">
    <source>
        <dbReference type="Proteomes" id="UP000002384"/>
    </source>
</evidence>
<evidence type="ECO:0000256" key="11">
    <source>
        <dbReference type="SAM" id="Phobius"/>
    </source>
</evidence>
<dbReference type="SUPFAM" id="SSF56112">
    <property type="entry name" value="Protein kinase-like (PK-like)"/>
    <property type="match status" value="1"/>
</dbReference>
<keyword evidence="4 9" id="KW-0547">Nucleotide-binding</keyword>
<dbReference type="HOGENOM" id="CLU_000288_135_5_3"/>
<feature type="binding site" evidence="9">
    <location>
        <position position="66"/>
    </location>
    <ligand>
        <name>ATP</name>
        <dbReference type="ChEBI" id="CHEBI:30616"/>
    </ligand>
</feature>
<dbReference type="InterPro" id="IPR011009">
    <property type="entry name" value="Kinase-like_dom_sf"/>
</dbReference>
<dbReference type="Gene3D" id="1.10.510.10">
    <property type="entry name" value="Transferase(Phosphotransferase) domain 1"/>
    <property type="match status" value="1"/>
</dbReference>
<feature type="domain" description="Protein kinase" evidence="12">
    <location>
        <begin position="36"/>
        <end position="297"/>
    </location>
</feature>
<dbReference type="STRING" id="65393.PCC7424_4968"/>
<dbReference type="EC" id="2.7.11.1" evidence="1"/>
<evidence type="ECO:0000256" key="5">
    <source>
        <dbReference type="ARBA" id="ARBA00022777"/>
    </source>
</evidence>
<dbReference type="AlphaFoldDB" id="B7KFJ6"/>
<feature type="compositionally biased region" description="Low complexity" evidence="10">
    <location>
        <begin position="316"/>
        <end position="332"/>
    </location>
</feature>
<evidence type="ECO:0000256" key="1">
    <source>
        <dbReference type="ARBA" id="ARBA00012513"/>
    </source>
</evidence>
<evidence type="ECO:0000256" key="10">
    <source>
        <dbReference type="SAM" id="MobiDB-lite"/>
    </source>
</evidence>
<keyword evidence="3" id="KW-0808">Transferase</keyword>
<proteinExistence type="predicted"/>
<comment type="catalytic activity">
    <reaction evidence="8">
        <text>L-seryl-[protein] + ATP = O-phospho-L-seryl-[protein] + ADP + H(+)</text>
        <dbReference type="Rhea" id="RHEA:17989"/>
        <dbReference type="Rhea" id="RHEA-COMP:9863"/>
        <dbReference type="Rhea" id="RHEA-COMP:11604"/>
        <dbReference type="ChEBI" id="CHEBI:15378"/>
        <dbReference type="ChEBI" id="CHEBI:29999"/>
        <dbReference type="ChEBI" id="CHEBI:30616"/>
        <dbReference type="ChEBI" id="CHEBI:83421"/>
        <dbReference type="ChEBI" id="CHEBI:456216"/>
        <dbReference type="EC" id="2.7.11.1"/>
    </reaction>
</comment>
<dbReference type="Proteomes" id="UP000002384">
    <property type="component" value="Chromosome"/>
</dbReference>
<keyword evidence="6 9" id="KW-0067">ATP-binding</keyword>
<dbReference type="InterPro" id="IPR000719">
    <property type="entry name" value="Prot_kinase_dom"/>
</dbReference>
<keyword evidence="11" id="KW-0472">Membrane</keyword>
<comment type="catalytic activity">
    <reaction evidence="7">
        <text>L-threonyl-[protein] + ATP = O-phospho-L-threonyl-[protein] + ADP + H(+)</text>
        <dbReference type="Rhea" id="RHEA:46608"/>
        <dbReference type="Rhea" id="RHEA-COMP:11060"/>
        <dbReference type="Rhea" id="RHEA-COMP:11605"/>
        <dbReference type="ChEBI" id="CHEBI:15378"/>
        <dbReference type="ChEBI" id="CHEBI:30013"/>
        <dbReference type="ChEBI" id="CHEBI:30616"/>
        <dbReference type="ChEBI" id="CHEBI:61977"/>
        <dbReference type="ChEBI" id="CHEBI:456216"/>
        <dbReference type="EC" id="2.7.11.1"/>
    </reaction>
</comment>
<sequence length="454" mass="51222">MICCLNPDCIHPLNPDGTEVCLSCGTPLVTLLQGHYRVIEPLGGGGFGRTYLMEDLHKFNEQCVLKQLAPQVQGSWARQKAIELFEQEAKRLQQLGKQNQSPTLYAYFKQDNYLYLVQEFIKGKNLLQELQDQGIFNEAKIRQLLNVLLPLLQVIHDQHIIHRDIKPENIIRRESDGVPVLIDFGVAKQISATVMVKPGTTIGSFGYAPIEQIERGEAFPASDLYGLGATCFHLLTDIHPWDLWKKQGYGWSSGWQDHLKQSISPQLRYILDKLLQYDYLHRYQSASQVLEDLHRLPPIQIPSTTPPTRPVPPITPATLIEPSNESSNEPSAPLNPRLRYHAVIASSGSWLLALVLLSFVTTIWLSSGLWLVILGAVIFLRSQPIFDKLYLLIISLITTLITYFVFQSFQVSNPFIIGFNGLIIVILLVILAGLLAYILMILADLLNQFISTKF</sequence>
<dbReference type="NCBIfam" id="NF045510">
    <property type="entry name" value="4Cys_prefix_kin"/>
    <property type="match status" value="1"/>
</dbReference>
<feature type="compositionally biased region" description="Pro residues" evidence="10">
    <location>
        <begin position="304"/>
        <end position="315"/>
    </location>
</feature>
<keyword evidence="11" id="KW-0812">Transmembrane</keyword>
<evidence type="ECO:0000313" key="13">
    <source>
        <dbReference type="EMBL" id="ACK73321.1"/>
    </source>
</evidence>
<dbReference type="CDD" id="cd14014">
    <property type="entry name" value="STKc_PknB_like"/>
    <property type="match status" value="1"/>
</dbReference>
<dbReference type="PROSITE" id="PS00107">
    <property type="entry name" value="PROTEIN_KINASE_ATP"/>
    <property type="match status" value="1"/>
</dbReference>
<feature type="transmembrane region" description="Helical" evidence="11">
    <location>
        <begin position="415"/>
        <end position="443"/>
    </location>
</feature>
<dbReference type="Gene3D" id="3.30.200.20">
    <property type="entry name" value="Phosphorylase Kinase, domain 1"/>
    <property type="match status" value="1"/>
</dbReference>
<dbReference type="eggNOG" id="COG0515">
    <property type="taxonomic scope" value="Bacteria"/>
</dbReference>
<name>B7KFJ6_GLOC7</name>
<reference evidence="14" key="1">
    <citation type="journal article" date="2011" name="MBio">
        <title>Novel metabolic attributes of the genus Cyanothece, comprising a group of unicellular nitrogen-fixing Cyanobacteria.</title>
        <authorList>
            <person name="Bandyopadhyay A."/>
            <person name="Elvitigala T."/>
            <person name="Welsh E."/>
            <person name="Stockel J."/>
            <person name="Liberton M."/>
            <person name="Min H."/>
            <person name="Sherman L.A."/>
            <person name="Pakrasi H.B."/>
        </authorList>
    </citation>
    <scope>NUCLEOTIDE SEQUENCE [LARGE SCALE GENOMIC DNA]</scope>
    <source>
        <strain evidence="14">PCC 7424</strain>
    </source>
</reference>
<dbReference type="SMART" id="SM00220">
    <property type="entry name" value="S_TKc"/>
    <property type="match status" value="1"/>
</dbReference>
<dbReference type="InterPro" id="IPR017441">
    <property type="entry name" value="Protein_kinase_ATP_BS"/>
</dbReference>
<dbReference type="PANTHER" id="PTHR24363:SF0">
    <property type="entry name" value="SERINE_THREONINE KINASE LIKE DOMAIN CONTAINING 1"/>
    <property type="match status" value="1"/>
</dbReference>
<evidence type="ECO:0000256" key="6">
    <source>
        <dbReference type="ARBA" id="ARBA00022840"/>
    </source>
</evidence>
<evidence type="ECO:0000256" key="9">
    <source>
        <dbReference type="PROSITE-ProRule" id="PRU10141"/>
    </source>
</evidence>
<dbReference type="PROSITE" id="PS50011">
    <property type="entry name" value="PROTEIN_KINASE_DOM"/>
    <property type="match status" value="1"/>
</dbReference>
<feature type="transmembrane region" description="Helical" evidence="11">
    <location>
        <begin position="389"/>
        <end position="409"/>
    </location>
</feature>
<accession>B7KFJ6</accession>
<evidence type="ECO:0000256" key="2">
    <source>
        <dbReference type="ARBA" id="ARBA00022527"/>
    </source>
</evidence>
<keyword evidence="14" id="KW-1185">Reference proteome</keyword>
<keyword evidence="11" id="KW-1133">Transmembrane helix</keyword>
<gene>
    <name evidence="13" type="ordered locus">PCC7424_4968</name>
</gene>
<dbReference type="GO" id="GO:0005524">
    <property type="term" value="F:ATP binding"/>
    <property type="evidence" value="ECO:0007669"/>
    <property type="project" value="UniProtKB-UniRule"/>
</dbReference>
<dbReference type="RefSeq" id="WP_015956902.1">
    <property type="nucleotide sequence ID" value="NC_011729.1"/>
</dbReference>